<accession>A0A0A9HX30</accession>
<organism evidence="1">
    <name type="scientific">Arundo donax</name>
    <name type="common">Giant reed</name>
    <name type="synonym">Donax arundinaceus</name>
    <dbReference type="NCBI Taxonomy" id="35708"/>
    <lineage>
        <taxon>Eukaryota</taxon>
        <taxon>Viridiplantae</taxon>
        <taxon>Streptophyta</taxon>
        <taxon>Embryophyta</taxon>
        <taxon>Tracheophyta</taxon>
        <taxon>Spermatophyta</taxon>
        <taxon>Magnoliopsida</taxon>
        <taxon>Liliopsida</taxon>
        <taxon>Poales</taxon>
        <taxon>Poaceae</taxon>
        <taxon>PACMAD clade</taxon>
        <taxon>Arundinoideae</taxon>
        <taxon>Arundineae</taxon>
        <taxon>Arundo</taxon>
    </lineage>
</organism>
<proteinExistence type="predicted"/>
<protein>
    <submittedName>
        <fullName evidence="1">Uncharacterized protein</fullName>
    </submittedName>
</protein>
<reference evidence="1" key="1">
    <citation type="submission" date="2014-09" db="EMBL/GenBank/DDBJ databases">
        <authorList>
            <person name="Magalhaes I.L.F."/>
            <person name="Oliveira U."/>
            <person name="Santos F.R."/>
            <person name="Vidigal T.H.D.A."/>
            <person name="Brescovit A.D."/>
            <person name="Santos A.J."/>
        </authorList>
    </citation>
    <scope>NUCLEOTIDE SEQUENCE</scope>
    <source>
        <tissue evidence="1">Shoot tissue taken approximately 20 cm above the soil surface</tissue>
    </source>
</reference>
<reference evidence="1" key="2">
    <citation type="journal article" date="2015" name="Data Brief">
        <title>Shoot transcriptome of the giant reed, Arundo donax.</title>
        <authorList>
            <person name="Barrero R.A."/>
            <person name="Guerrero F.D."/>
            <person name="Moolhuijzen P."/>
            <person name="Goolsby J.A."/>
            <person name="Tidwell J."/>
            <person name="Bellgard S.E."/>
            <person name="Bellgard M.I."/>
        </authorList>
    </citation>
    <scope>NUCLEOTIDE SEQUENCE</scope>
    <source>
        <tissue evidence="1">Shoot tissue taken approximately 20 cm above the soil surface</tissue>
    </source>
</reference>
<sequence>MNPVVRYFRATREQHMIFLHKEHCVCFYFVTYVCNMNDTLSCNTSDGIKMINTIVWLIMFCCTTDIEGQAWRSGKSLHLCQEVLGSKHPLCIAHCRGKACLL</sequence>
<name>A0A0A9HX30_ARUDO</name>
<dbReference type="EMBL" id="GBRH01160443">
    <property type="protein sequence ID" value="JAE37453.1"/>
    <property type="molecule type" value="Transcribed_RNA"/>
</dbReference>
<evidence type="ECO:0000313" key="1">
    <source>
        <dbReference type="EMBL" id="JAE37453.1"/>
    </source>
</evidence>
<dbReference type="AlphaFoldDB" id="A0A0A9HX30"/>